<reference evidence="8 9" key="1">
    <citation type="submission" date="2020-01" db="EMBL/GenBank/DDBJ databases">
        <title>Insect and environment-associated Actinomycetes.</title>
        <authorList>
            <person name="Currrie C."/>
            <person name="Chevrette M."/>
            <person name="Carlson C."/>
            <person name="Stubbendieck R."/>
            <person name="Wendt-Pienkowski E."/>
        </authorList>
    </citation>
    <scope>NUCLEOTIDE SEQUENCE [LARGE SCALE GENOMIC DNA]</scope>
    <source>
        <strain evidence="8 9">SID10258</strain>
    </source>
</reference>
<evidence type="ECO:0000313" key="8">
    <source>
        <dbReference type="EMBL" id="NEA23370.1"/>
    </source>
</evidence>
<keyword evidence="6" id="KW-0732">Signal</keyword>
<evidence type="ECO:0000256" key="4">
    <source>
        <dbReference type="ARBA" id="ARBA00023136"/>
    </source>
</evidence>
<accession>A0A6L9QD54</accession>
<feature type="transmembrane region" description="Helical" evidence="5">
    <location>
        <begin position="125"/>
        <end position="144"/>
    </location>
</feature>
<evidence type="ECO:0000256" key="1">
    <source>
        <dbReference type="ARBA" id="ARBA00004141"/>
    </source>
</evidence>
<dbReference type="GO" id="GO:0016020">
    <property type="term" value="C:membrane"/>
    <property type="evidence" value="ECO:0007669"/>
    <property type="project" value="UniProtKB-SubCell"/>
</dbReference>
<evidence type="ECO:0000313" key="9">
    <source>
        <dbReference type="Proteomes" id="UP000475532"/>
    </source>
</evidence>
<protein>
    <recommendedName>
        <fullName evidence="7">Methylamine utilisation protein MauE domain-containing protein</fullName>
    </recommendedName>
</protein>
<sequence>MMTAFQNTQVLLLAAVLLAACLAKLTVRERAADAPDHVHGVPVPAGLARLTAVRRSRGMTVGLGLGEGVLGLALLVTSHMSVRLATTVAFAAATWVVGELRVHRPDAGCGCFGGLSGKKVGRRSVLRALLFTGAGIASLGAPLTGVDVLRDVQVQVGLVFAMEVALLAVLSPELAELLERRKMPAGPPSERRRSPMAETYATLYESEAWAAHENAIASAVPLDVWREGGWRFVAFAARMDDRDVEVVFAVSTAERDRTVRSGVVVPEMSAVV</sequence>
<keyword evidence="4 5" id="KW-0472">Membrane</keyword>
<proteinExistence type="predicted"/>
<feature type="domain" description="Methylamine utilisation protein MauE" evidence="7">
    <location>
        <begin position="7"/>
        <end position="137"/>
    </location>
</feature>
<keyword evidence="3 5" id="KW-1133">Transmembrane helix</keyword>
<dbReference type="GO" id="GO:0030416">
    <property type="term" value="P:methylamine metabolic process"/>
    <property type="evidence" value="ECO:0007669"/>
    <property type="project" value="InterPro"/>
</dbReference>
<feature type="transmembrane region" description="Helical" evidence="5">
    <location>
        <begin position="156"/>
        <end position="175"/>
    </location>
</feature>
<dbReference type="RefSeq" id="WP_163055726.1">
    <property type="nucleotide sequence ID" value="NZ_JAAGLI010000314.1"/>
</dbReference>
<feature type="chain" id="PRO_5027012142" description="Methylamine utilisation protein MauE domain-containing protein" evidence="6">
    <location>
        <begin position="32"/>
        <end position="272"/>
    </location>
</feature>
<evidence type="ECO:0000256" key="2">
    <source>
        <dbReference type="ARBA" id="ARBA00022692"/>
    </source>
</evidence>
<gene>
    <name evidence="8" type="ORF">G3I70_12830</name>
</gene>
<evidence type="ECO:0000256" key="3">
    <source>
        <dbReference type="ARBA" id="ARBA00022989"/>
    </source>
</evidence>
<evidence type="ECO:0000259" key="7">
    <source>
        <dbReference type="Pfam" id="PF07291"/>
    </source>
</evidence>
<dbReference type="AlphaFoldDB" id="A0A6L9QD54"/>
<dbReference type="InterPro" id="IPR009908">
    <property type="entry name" value="Methylamine_util_MauE"/>
</dbReference>
<organism evidence="8 9">
    <name type="scientific">Actinomadura bangladeshensis</name>
    <dbReference type="NCBI Taxonomy" id="453573"/>
    <lineage>
        <taxon>Bacteria</taxon>
        <taxon>Bacillati</taxon>
        <taxon>Actinomycetota</taxon>
        <taxon>Actinomycetes</taxon>
        <taxon>Streptosporangiales</taxon>
        <taxon>Thermomonosporaceae</taxon>
        <taxon>Actinomadura</taxon>
    </lineage>
</organism>
<name>A0A6L9QD54_9ACTN</name>
<dbReference type="Proteomes" id="UP000475532">
    <property type="component" value="Unassembled WGS sequence"/>
</dbReference>
<keyword evidence="2 5" id="KW-0812">Transmembrane</keyword>
<feature type="signal peptide" evidence="6">
    <location>
        <begin position="1"/>
        <end position="31"/>
    </location>
</feature>
<dbReference type="Pfam" id="PF07291">
    <property type="entry name" value="MauE"/>
    <property type="match status" value="1"/>
</dbReference>
<comment type="caution">
    <text evidence="8">The sequence shown here is derived from an EMBL/GenBank/DDBJ whole genome shotgun (WGS) entry which is preliminary data.</text>
</comment>
<comment type="subcellular location">
    <subcellularLocation>
        <location evidence="1">Membrane</location>
        <topology evidence="1">Multi-pass membrane protein</topology>
    </subcellularLocation>
</comment>
<dbReference type="EMBL" id="JAAGLI010000314">
    <property type="protein sequence ID" value="NEA23370.1"/>
    <property type="molecule type" value="Genomic_DNA"/>
</dbReference>
<evidence type="ECO:0000256" key="6">
    <source>
        <dbReference type="SAM" id="SignalP"/>
    </source>
</evidence>
<evidence type="ECO:0000256" key="5">
    <source>
        <dbReference type="SAM" id="Phobius"/>
    </source>
</evidence>